<evidence type="ECO:0000256" key="1">
    <source>
        <dbReference type="SAM" id="MobiDB-lite"/>
    </source>
</evidence>
<protein>
    <submittedName>
        <fullName evidence="2">Uncharacterized protein</fullName>
    </submittedName>
</protein>
<proteinExistence type="predicted"/>
<evidence type="ECO:0000313" key="2">
    <source>
        <dbReference type="EMBL" id="KAB8073620.1"/>
    </source>
</evidence>
<dbReference type="AlphaFoldDB" id="A0A5N5X2V2"/>
<dbReference type="EMBL" id="ML732223">
    <property type="protein sequence ID" value="KAB8073620.1"/>
    <property type="molecule type" value="Genomic_DNA"/>
</dbReference>
<feature type="region of interest" description="Disordered" evidence="1">
    <location>
        <begin position="134"/>
        <end position="155"/>
    </location>
</feature>
<organism evidence="2 3">
    <name type="scientific">Aspergillus leporis</name>
    <dbReference type="NCBI Taxonomy" id="41062"/>
    <lineage>
        <taxon>Eukaryota</taxon>
        <taxon>Fungi</taxon>
        <taxon>Dikarya</taxon>
        <taxon>Ascomycota</taxon>
        <taxon>Pezizomycotina</taxon>
        <taxon>Eurotiomycetes</taxon>
        <taxon>Eurotiomycetidae</taxon>
        <taxon>Eurotiales</taxon>
        <taxon>Aspergillaceae</taxon>
        <taxon>Aspergillus</taxon>
        <taxon>Aspergillus subgen. Circumdati</taxon>
    </lineage>
</organism>
<dbReference type="Proteomes" id="UP000326565">
    <property type="component" value="Unassembled WGS sequence"/>
</dbReference>
<keyword evidence="3" id="KW-1185">Reference proteome</keyword>
<gene>
    <name evidence="2" type="ORF">BDV29DRAFT_134270</name>
</gene>
<accession>A0A5N5X2V2</accession>
<name>A0A5N5X2V2_9EURO</name>
<feature type="region of interest" description="Disordered" evidence="1">
    <location>
        <begin position="1"/>
        <end position="29"/>
    </location>
</feature>
<feature type="region of interest" description="Disordered" evidence="1">
    <location>
        <begin position="55"/>
        <end position="81"/>
    </location>
</feature>
<reference evidence="2 3" key="1">
    <citation type="submission" date="2019-04" db="EMBL/GenBank/DDBJ databases">
        <title>Friends and foes A comparative genomics study of 23 Aspergillus species from section Flavi.</title>
        <authorList>
            <consortium name="DOE Joint Genome Institute"/>
            <person name="Kjaerbolling I."/>
            <person name="Vesth T."/>
            <person name="Frisvad J.C."/>
            <person name="Nybo J.L."/>
            <person name="Theobald S."/>
            <person name="Kildgaard S."/>
            <person name="Isbrandt T."/>
            <person name="Kuo A."/>
            <person name="Sato A."/>
            <person name="Lyhne E.K."/>
            <person name="Kogle M.E."/>
            <person name="Wiebenga A."/>
            <person name="Kun R.S."/>
            <person name="Lubbers R.J."/>
            <person name="Makela M.R."/>
            <person name="Barry K."/>
            <person name="Chovatia M."/>
            <person name="Clum A."/>
            <person name="Daum C."/>
            <person name="Haridas S."/>
            <person name="He G."/>
            <person name="LaButti K."/>
            <person name="Lipzen A."/>
            <person name="Mondo S."/>
            <person name="Riley R."/>
            <person name="Salamov A."/>
            <person name="Simmons B.A."/>
            <person name="Magnuson J.K."/>
            <person name="Henrissat B."/>
            <person name="Mortensen U.H."/>
            <person name="Larsen T.O."/>
            <person name="Devries R.P."/>
            <person name="Grigoriev I.V."/>
            <person name="Machida M."/>
            <person name="Baker S.E."/>
            <person name="Andersen M.R."/>
        </authorList>
    </citation>
    <scope>NUCLEOTIDE SEQUENCE [LARGE SCALE GENOMIC DNA]</scope>
    <source>
        <strain evidence="2 3">CBS 151.66</strain>
    </source>
</reference>
<evidence type="ECO:0000313" key="3">
    <source>
        <dbReference type="Proteomes" id="UP000326565"/>
    </source>
</evidence>
<sequence>MLGSSSSGRKISRRRVCAAERNDVTGPTEPQTAMEKVVGRELDCIIIRNTQRTSALWANQSEREEKKRKKNKDPTISTCHGNTLYRRNHKRLLFQRRCAPVRDLRTRGTRGKKEVPILFGLRTWSPHCGGRIKDKEERRKTKKVIATGSYRQRKK</sequence>